<evidence type="ECO:0008006" key="3">
    <source>
        <dbReference type="Google" id="ProtNLM"/>
    </source>
</evidence>
<evidence type="ECO:0000313" key="2">
    <source>
        <dbReference type="Proteomes" id="UP000036410"/>
    </source>
</evidence>
<dbReference type="RefSeq" id="WP_049165436.1">
    <property type="nucleotide sequence ID" value="NZ_CP010586.1"/>
</dbReference>
<protein>
    <recommendedName>
        <fullName evidence="3">DUF3231 family protein</fullName>
    </recommendedName>
</protein>
<evidence type="ECO:0000313" key="1">
    <source>
        <dbReference type="EMBL" id="AKP78164.1"/>
    </source>
</evidence>
<dbReference type="AlphaFoldDB" id="A0A806TIV2"/>
<dbReference type="Proteomes" id="UP000036410">
    <property type="component" value="Chromosome"/>
</dbReference>
<proteinExistence type="predicted"/>
<dbReference type="Pfam" id="PF11553">
    <property type="entry name" value="DUF3231"/>
    <property type="match status" value="2"/>
</dbReference>
<reference evidence="1 2" key="1">
    <citation type="submission" date="2015-01" db="EMBL/GenBank/DDBJ databases">
        <title>Genome sequence of bacillus megaterium Q3.</title>
        <authorList>
            <person name="Wang Y."/>
            <person name="Luo K."/>
            <person name="Bai L."/>
            <person name="Luo F."/>
        </authorList>
    </citation>
    <scope>NUCLEOTIDE SEQUENCE [LARGE SCALE GENOMIC DNA]</scope>
    <source>
        <strain evidence="1 2">Q3</strain>
    </source>
</reference>
<gene>
    <name evidence="1" type="ORF">AS52_03203</name>
</gene>
<dbReference type="Gene3D" id="1.20.1260.10">
    <property type="match status" value="2"/>
</dbReference>
<name>A0A806TIV2_PRIMG</name>
<dbReference type="EMBL" id="CP010586">
    <property type="protein sequence ID" value="AKP78164.1"/>
    <property type="molecule type" value="Genomic_DNA"/>
</dbReference>
<sequence length="334" mass="37762">MSTSKLPPLTSSELANLWMTYQEKTMISRFLEYCLEGKEDHKELFELYYSRSLNITEQIKEILENEGAVIPLGFTKHDVNLGVPKLFDSMFEIMYVRLMSQIETGLFALHSTMSYREDIRNFFVNATSESQNIYNQSTQILLETGVIAKPPYVSMPKEVRFVHEQNYIGGLSWLSEKRSLNTIEVSLIQHAVDTNLVGMQLMIGFAQAAGNKEAQQHFVSGMKLSKKIETELGDILRHSYIEPPATHAGKATSSTVSPFSDKLMMYNTSLLSTFGLGSNALGGAFSLRSDLPLKMLQLAKDIYFFAKEGGKIMIQNGWLEEPPQIEDRNQLTKK</sequence>
<organism evidence="1 2">
    <name type="scientific">Priestia megaterium Q3</name>
    <dbReference type="NCBI Taxonomy" id="1452722"/>
    <lineage>
        <taxon>Bacteria</taxon>
        <taxon>Bacillati</taxon>
        <taxon>Bacillota</taxon>
        <taxon>Bacilli</taxon>
        <taxon>Bacillales</taxon>
        <taxon>Bacillaceae</taxon>
        <taxon>Priestia</taxon>
    </lineage>
</organism>
<dbReference type="InterPro" id="IPR021617">
    <property type="entry name" value="DUF3231"/>
</dbReference>
<accession>A0A806TIV2</accession>
<dbReference type="InterPro" id="IPR012347">
    <property type="entry name" value="Ferritin-like"/>
</dbReference>